<dbReference type="RefSeq" id="WP_126989024.1">
    <property type="nucleotide sequence ID" value="NZ_JTFC01000003.1"/>
</dbReference>
<gene>
    <name evidence="1" type="ORF">QI30_00570</name>
</gene>
<sequence length="148" mass="17877">MGYVHIQLPPVDRTKDFDTNYWYWHHLWLYFTDKFSYVTIQCWNEETTAIAELKNYTNLMRSEGLVKEFKIDLNERTRQFFAEEAAFDSKLKWFNLFFHEVAGKEGLELHDYGREISFNRLTRGDAEDIVEFFNQHQADVKFVPDEQD</sequence>
<dbReference type="AlphaFoldDB" id="A0A433RYP6"/>
<dbReference type="Proteomes" id="UP000288623">
    <property type="component" value="Unassembled WGS sequence"/>
</dbReference>
<evidence type="ECO:0000313" key="1">
    <source>
        <dbReference type="EMBL" id="RUS58401.1"/>
    </source>
</evidence>
<evidence type="ECO:0000313" key="2">
    <source>
        <dbReference type="Proteomes" id="UP000288623"/>
    </source>
</evidence>
<protein>
    <submittedName>
        <fullName evidence="1">Uncharacterized protein</fullName>
    </submittedName>
</protein>
<name>A0A433RYP6_9BACL</name>
<accession>A0A433RYP6</accession>
<proteinExistence type="predicted"/>
<organism evidence="1 2">
    <name type="scientific">Candidatus Kurthia intestinigallinarum</name>
    <dbReference type="NCBI Taxonomy" id="1562256"/>
    <lineage>
        <taxon>Bacteria</taxon>
        <taxon>Bacillati</taxon>
        <taxon>Bacillota</taxon>
        <taxon>Bacilli</taxon>
        <taxon>Bacillales</taxon>
        <taxon>Caryophanaceae</taxon>
        <taxon>Kurthia</taxon>
    </lineage>
</organism>
<comment type="caution">
    <text evidence="1">The sequence shown here is derived from an EMBL/GenBank/DDBJ whole genome shotgun (WGS) entry which is preliminary data.</text>
</comment>
<dbReference type="OrthoDB" id="2058201at2"/>
<reference evidence="1 2" key="1">
    <citation type="submission" date="2014-11" db="EMBL/GenBank/DDBJ databases">
        <title>Genome sequence and analysis of novel Kurthia sp.</title>
        <authorList>
            <person name="Lawson J.N."/>
            <person name="Gonzalez J.E."/>
            <person name="Rinauldi L."/>
            <person name="Xuan Z."/>
            <person name="Firman A."/>
            <person name="Shaddox L."/>
            <person name="Trudeau A."/>
            <person name="Shah S."/>
            <person name="Reiman D."/>
        </authorList>
    </citation>
    <scope>NUCLEOTIDE SEQUENCE [LARGE SCALE GENOMIC DNA]</scope>
    <source>
        <strain evidence="1 2">3B1D</strain>
    </source>
</reference>
<keyword evidence="2" id="KW-1185">Reference proteome</keyword>
<dbReference type="EMBL" id="JTFC01000003">
    <property type="protein sequence ID" value="RUS58401.1"/>
    <property type="molecule type" value="Genomic_DNA"/>
</dbReference>